<evidence type="ECO:0000256" key="1">
    <source>
        <dbReference type="SAM" id="Phobius"/>
    </source>
</evidence>
<dbReference type="InterPro" id="IPR000326">
    <property type="entry name" value="PAP2/HPO"/>
</dbReference>
<gene>
    <name evidence="3" type="ORF">BJY26_000725</name>
</gene>
<keyword evidence="1" id="KW-0812">Transmembrane</keyword>
<dbReference type="SMART" id="SM00014">
    <property type="entry name" value="acidPPc"/>
    <property type="match status" value="1"/>
</dbReference>
<reference evidence="3 4" key="1">
    <citation type="submission" date="2020-07" db="EMBL/GenBank/DDBJ databases">
        <title>Sequencing the genomes of 1000 actinobacteria strains.</title>
        <authorList>
            <person name="Klenk H.-P."/>
        </authorList>
    </citation>
    <scope>NUCLEOTIDE SEQUENCE [LARGE SCALE GENOMIC DNA]</scope>
    <source>
        <strain evidence="3 4">DSM 26341</strain>
    </source>
</reference>
<feature type="transmembrane region" description="Helical" evidence="1">
    <location>
        <begin position="84"/>
        <end position="105"/>
    </location>
</feature>
<evidence type="ECO:0000313" key="4">
    <source>
        <dbReference type="Proteomes" id="UP000539111"/>
    </source>
</evidence>
<dbReference type="SUPFAM" id="SSF48317">
    <property type="entry name" value="Acid phosphatase/Vanadium-dependent haloperoxidase"/>
    <property type="match status" value="1"/>
</dbReference>
<keyword evidence="1" id="KW-1133">Transmembrane helix</keyword>
<evidence type="ECO:0000313" key="3">
    <source>
        <dbReference type="EMBL" id="NYI66419.1"/>
    </source>
</evidence>
<comment type="caution">
    <text evidence="3">The sequence shown here is derived from an EMBL/GenBank/DDBJ whole genome shotgun (WGS) entry which is preliminary data.</text>
</comment>
<dbReference type="PANTHER" id="PTHR14969:SF13">
    <property type="entry name" value="AT30094P"/>
    <property type="match status" value="1"/>
</dbReference>
<evidence type="ECO:0000259" key="2">
    <source>
        <dbReference type="SMART" id="SM00014"/>
    </source>
</evidence>
<dbReference type="CDD" id="cd03392">
    <property type="entry name" value="PAP2_like_2"/>
    <property type="match status" value="1"/>
</dbReference>
<sequence>MKPTVTVGAAAIIAFGVLLFIVSVTGGAIPADASVAAAVDAHRSAAPTIVFSFVTSLASTRAAIFLGLVIVLSLALVWRRPRAAIEYAAVVAAGSLVSTSLKAIVNRPRPPVDLVVGSPAVTASFPSGHTLAAATMAGGLAVVAIRLVHSRVTRVIVVASAATWTCAVAYSRLYLGYHWLTDVLASIMLGVALCTALLLVERPWNTAVMRT</sequence>
<dbReference type="InterPro" id="IPR036938">
    <property type="entry name" value="PAP2/HPO_sf"/>
</dbReference>
<dbReference type="GO" id="GO:0050380">
    <property type="term" value="F:undecaprenyl-diphosphatase activity"/>
    <property type="evidence" value="ECO:0007669"/>
    <property type="project" value="UniProtKB-EC"/>
</dbReference>
<dbReference type="EC" id="3.6.1.27" evidence="3"/>
<dbReference type="RefSeq" id="WP_179425760.1">
    <property type="nucleotide sequence ID" value="NZ_JACBZP010000001.1"/>
</dbReference>
<feature type="domain" description="Phosphatidic acid phosphatase type 2/haloperoxidase" evidence="2">
    <location>
        <begin position="84"/>
        <end position="198"/>
    </location>
</feature>
<feature type="transmembrane region" description="Helical" evidence="1">
    <location>
        <begin position="48"/>
        <end position="77"/>
    </location>
</feature>
<dbReference type="EMBL" id="JACBZP010000001">
    <property type="protein sequence ID" value="NYI66419.1"/>
    <property type="molecule type" value="Genomic_DNA"/>
</dbReference>
<dbReference type="PANTHER" id="PTHR14969">
    <property type="entry name" value="SPHINGOSINE-1-PHOSPHATE PHOSPHOHYDROLASE"/>
    <property type="match status" value="1"/>
</dbReference>
<dbReference type="AlphaFoldDB" id="A0A7Z0A8L9"/>
<keyword evidence="4" id="KW-1185">Reference proteome</keyword>
<name>A0A7Z0A8L9_9MICO</name>
<feature type="transmembrane region" description="Helical" evidence="1">
    <location>
        <begin position="125"/>
        <end position="148"/>
    </location>
</feature>
<protein>
    <submittedName>
        <fullName evidence="3">Undecaprenyl-diphosphatase</fullName>
        <ecNumber evidence="3">3.6.1.27</ecNumber>
    </submittedName>
</protein>
<feature type="transmembrane region" description="Helical" evidence="1">
    <location>
        <begin position="179"/>
        <end position="200"/>
    </location>
</feature>
<keyword evidence="1" id="KW-0472">Membrane</keyword>
<dbReference type="Proteomes" id="UP000539111">
    <property type="component" value="Unassembled WGS sequence"/>
</dbReference>
<feature type="transmembrane region" description="Helical" evidence="1">
    <location>
        <begin position="155"/>
        <end position="173"/>
    </location>
</feature>
<proteinExistence type="predicted"/>
<organism evidence="3 4">
    <name type="scientific">Spelaeicoccus albus</name>
    <dbReference type="NCBI Taxonomy" id="1280376"/>
    <lineage>
        <taxon>Bacteria</taxon>
        <taxon>Bacillati</taxon>
        <taxon>Actinomycetota</taxon>
        <taxon>Actinomycetes</taxon>
        <taxon>Micrococcales</taxon>
        <taxon>Brevibacteriaceae</taxon>
        <taxon>Spelaeicoccus</taxon>
    </lineage>
</organism>
<accession>A0A7Z0A8L9</accession>
<dbReference type="Pfam" id="PF01569">
    <property type="entry name" value="PAP2"/>
    <property type="match status" value="1"/>
</dbReference>
<dbReference type="Gene3D" id="1.20.144.10">
    <property type="entry name" value="Phosphatidic acid phosphatase type 2/haloperoxidase"/>
    <property type="match status" value="2"/>
</dbReference>
<keyword evidence="3" id="KW-0378">Hydrolase</keyword>